<name>A0A1D8U1Q0_9CYAN</name>
<dbReference type="Gene3D" id="1.10.4080.10">
    <property type="entry name" value="ADP-ribosylation/Crystallin J1"/>
    <property type="match status" value="1"/>
</dbReference>
<dbReference type="InterPro" id="IPR036705">
    <property type="entry name" value="Ribosyl_crysJ1_sf"/>
</dbReference>
<evidence type="ECO:0000256" key="2">
    <source>
        <dbReference type="ARBA" id="ARBA00022801"/>
    </source>
</evidence>
<dbReference type="PANTHER" id="PTHR16222:SF24">
    <property type="entry name" value="ADP-RIBOSYLHYDROLASE ARH3"/>
    <property type="match status" value="1"/>
</dbReference>
<evidence type="ECO:0000313" key="4">
    <source>
        <dbReference type="EMBL" id="AOX03753.1"/>
    </source>
</evidence>
<evidence type="ECO:0000313" key="5">
    <source>
        <dbReference type="Proteomes" id="UP000177870"/>
    </source>
</evidence>
<dbReference type="Proteomes" id="UP000177870">
    <property type="component" value="Chromosome"/>
</dbReference>
<sequence>MQYSLLNRFRGALLGSLVGEILAGSGCQKLPPAQVRFRPLSLGDAGLSKAISDWRKIATCGIESLIRCGNLDLGDWLVHCEKAQPSILSLKGTANSSEAAVATLAIALFFHEDEVKLRQKLLEAAAIWQNDSERFESVLTIGWAIAIALTEKLDCPNLISRIIADLGNYENQNAWVQQLEQVQSLLELGASLEQTVIQVRREQRRRNESEDDCSLSIALALYCFLNTPEDFRLCVTRAALTGYQSQTTAALTGALAGAYNGIIGIPVPWLVGLNLSSTGVDPWQLADQLLAVWSGVYDVSAIAQFQKLAVVAPRVIGSR</sequence>
<dbReference type="RefSeq" id="WP_070396122.1">
    <property type="nucleotide sequence ID" value="NZ_CP017599.1"/>
</dbReference>
<dbReference type="SUPFAM" id="SSF101478">
    <property type="entry name" value="ADP-ribosylglycohydrolase"/>
    <property type="match status" value="1"/>
</dbReference>
<dbReference type="InterPro" id="IPR005502">
    <property type="entry name" value="Ribosyl_crysJ1"/>
</dbReference>
<keyword evidence="3" id="KW-0460">Magnesium</keyword>
<keyword evidence="3" id="KW-0479">Metal-binding</keyword>
<dbReference type="GO" id="GO:0016787">
    <property type="term" value="F:hydrolase activity"/>
    <property type="evidence" value="ECO:0007669"/>
    <property type="project" value="UniProtKB-KW"/>
</dbReference>
<keyword evidence="2 4" id="KW-0378">Hydrolase</keyword>
<protein>
    <submittedName>
        <fullName evidence="4">ADP-ribosylglycohydrolase</fullName>
    </submittedName>
</protein>
<dbReference type="STRING" id="1458985.BJP34_33845"/>
<dbReference type="GO" id="GO:0046872">
    <property type="term" value="F:metal ion binding"/>
    <property type="evidence" value="ECO:0007669"/>
    <property type="project" value="UniProtKB-KW"/>
</dbReference>
<dbReference type="KEGG" id="mpro:BJP34_33845"/>
<proteinExistence type="inferred from homology"/>
<evidence type="ECO:0000256" key="1">
    <source>
        <dbReference type="ARBA" id="ARBA00010702"/>
    </source>
</evidence>
<gene>
    <name evidence="4" type="ORF">BJP34_33845</name>
</gene>
<organism evidence="4 5">
    <name type="scientific">Moorena producens PAL-8-15-08-1</name>
    <dbReference type="NCBI Taxonomy" id="1458985"/>
    <lineage>
        <taxon>Bacteria</taxon>
        <taxon>Bacillati</taxon>
        <taxon>Cyanobacteriota</taxon>
        <taxon>Cyanophyceae</taxon>
        <taxon>Coleofasciculales</taxon>
        <taxon>Coleofasciculaceae</taxon>
        <taxon>Moorena</taxon>
    </lineage>
</organism>
<evidence type="ECO:0000256" key="3">
    <source>
        <dbReference type="PIRSR" id="PIRSR605502-1"/>
    </source>
</evidence>
<dbReference type="PANTHER" id="PTHR16222">
    <property type="entry name" value="ADP-RIBOSYLGLYCOHYDROLASE"/>
    <property type="match status" value="1"/>
</dbReference>
<dbReference type="InterPro" id="IPR050792">
    <property type="entry name" value="ADP-ribosylglycohydrolase"/>
</dbReference>
<accession>A0A1D8U1Q0</accession>
<dbReference type="AlphaFoldDB" id="A0A1D8U1Q0"/>
<feature type="binding site" evidence="3">
    <location>
        <position position="247"/>
    </location>
    <ligand>
        <name>Mg(2+)</name>
        <dbReference type="ChEBI" id="CHEBI:18420"/>
        <label>1</label>
    </ligand>
</feature>
<comment type="cofactor">
    <cofactor evidence="3">
        <name>Mg(2+)</name>
        <dbReference type="ChEBI" id="CHEBI:18420"/>
    </cofactor>
    <text evidence="3">Binds 2 magnesium ions per subunit.</text>
</comment>
<reference evidence="5" key="1">
    <citation type="submission" date="2016-10" db="EMBL/GenBank/DDBJ databases">
        <title>Comparative genomics uncovers the prolific and rare metabolic potential of the cyanobacterial genus Moorea.</title>
        <authorList>
            <person name="Leao T."/>
            <person name="Castelao G."/>
            <person name="Korobeynikov A."/>
            <person name="Monroe E.A."/>
            <person name="Podell S."/>
            <person name="Glukhov E."/>
            <person name="Allen E."/>
            <person name="Gerwick W.H."/>
            <person name="Gerwick L."/>
        </authorList>
    </citation>
    <scope>NUCLEOTIDE SEQUENCE [LARGE SCALE GENOMIC DNA]</scope>
    <source>
        <strain evidence="5">PAL-8-15-08-1</strain>
    </source>
</reference>
<dbReference type="EMBL" id="CP017599">
    <property type="protein sequence ID" value="AOX03753.1"/>
    <property type="molecule type" value="Genomic_DNA"/>
</dbReference>
<dbReference type="OrthoDB" id="574287at2"/>
<comment type="similarity">
    <text evidence="1">Belongs to the ADP-ribosylglycohydrolase family.</text>
</comment>
<dbReference type="Pfam" id="PF03747">
    <property type="entry name" value="ADP_ribosyl_GH"/>
    <property type="match status" value="1"/>
</dbReference>